<dbReference type="InterPro" id="IPR029060">
    <property type="entry name" value="PIN-like_dom_sf"/>
</dbReference>
<gene>
    <name evidence="3" type="ORF">UU93_C0023G0002</name>
</gene>
<keyword evidence="1" id="KW-0460">Magnesium</keyword>
<dbReference type="Pfam" id="PF01850">
    <property type="entry name" value="PIN"/>
    <property type="match status" value="1"/>
</dbReference>
<reference evidence="3 4" key="1">
    <citation type="journal article" date="2015" name="Nature">
        <title>rRNA introns, odd ribosomes, and small enigmatic genomes across a large radiation of phyla.</title>
        <authorList>
            <person name="Brown C.T."/>
            <person name="Hug L.A."/>
            <person name="Thomas B.C."/>
            <person name="Sharon I."/>
            <person name="Castelle C.J."/>
            <person name="Singh A."/>
            <person name="Wilkins M.J."/>
            <person name="Williams K.H."/>
            <person name="Banfield J.F."/>
        </authorList>
    </citation>
    <scope>NUCLEOTIDE SEQUENCE [LARGE SCALE GENOMIC DNA]</scope>
</reference>
<evidence type="ECO:0000313" key="3">
    <source>
        <dbReference type="EMBL" id="KKS31065.1"/>
    </source>
</evidence>
<evidence type="ECO:0000256" key="1">
    <source>
        <dbReference type="ARBA" id="ARBA00022842"/>
    </source>
</evidence>
<sequence>MKYAVVDASYILSFLLPDENNPKVDVIVEEHARDICTLIAPSILKFEVLNGLSIACKRKRISQVKALKLITQFVELDIQYKDVTEKFILQTALKYGLSAYDAAYLALAKETKLKLFSHDRVLLSFTQT</sequence>
<dbReference type="PANTHER" id="PTHR35901:SF1">
    <property type="entry name" value="EXONUCLEASE VAPC9"/>
    <property type="match status" value="1"/>
</dbReference>
<organism evidence="3 4">
    <name type="scientific">Candidatus Amesbacteria bacterium GW2011_GWA2_42_12</name>
    <dbReference type="NCBI Taxonomy" id="1618356"/>
    <lineage>
        <taxon>Bacteria</taxon>
        <taxon>Candidatus Amesiibacteriota</taxon>
    </lineage>
</organism>
<evidence type="ECO:0000313" key="4">
    <source>
        <dbReference type="Proteomes" id="UP000034160"/>
    </source>
</evidence>
<name>A0A0G0Y2R7_9BACT</name>
<dbReference type="PANTHER" id="PTHR35901">
    <property type="entry name" value="RIBONUCLEASE VAPC3"/>
    <property type="match status" value="1"/>
</dbReference>
<comment type="caution">
    <text evidence="3">The sequence shown here is derived from an EMBL/GenBank/DDBJ whole genome shotgun (WGS) entry which is preliminary data.</text>
</comment>
<dbReference type="InterPro" id="IPR044153">
    <property type="entry name" value="PIN_Pae0151-like"/>
</dbReference>
<dbReference type="EMBL" id="LCCN01000023">
    <property type="protein sequence ID" value="KKS31065.1"/>
    <property type="molecule type" value="Genomic_DNA"/>
</dbReference>
<dbReference type="STRING" id="1618356.UU93_C0023G0002"/>
<feature type="domain" description="PIN" evidence="2">
    <location>
        <begin position="5"/>
        <end position="121"/>
    </location>
</feature>
<evidence type="ECO:0000259" key="2">
    <source>
        <dbReference type="Pfam" id="PF01850"/>
    </source>
</evidence>
<accession>A0A0G0Y2R7</accession>
<dbReference type="SUPFAM" id="SSF88723">
    <property type="entry name" value="PIN domain-like"/>
    <property type="match status" value="1"/>
</dbReference>
<dbReference type="InterPro" id="IPR051619">
    <property type="entry name" value="TypeII_TA_RNase_PINc/VapC"/>
</dbReference>
<protein>
    <recommendedName>
        <fullName evidence="2">PIN domain-containing protein</fullName>
    </recommendedName>
</protein>
<dbReference type="CDD" id="cd09873">
    <property type="entry name" value="PIN_Pae0151-like"/>
    <property type="match status" value="1"/>
</dbReference>
<dbReference type="InterPro" id="IPR002716">
    <property type="entry name" value="PIN_dom"/>
</dbReference>
<dbReference type="AlphaFoldDB" id="A0A0G0Y2R7"/>
<dbReference type="Gene3D" id="3.40.50.1010">
    <property type="entry name" value="5'-nuclease"/>
    <property type="match status" value="1"/>
</dbReference>
<dbReference type="Proteomes" id="UP000034160">
    <property type="component" value="Unassembled WGS sequence"/>
</dbReference>
<proteinExistence type="predicted"/>